<evidence type="ECO:0000256" key="2">
    <source>
        <dbReference type="ARBA" id="ARBA00023015"/>
    </source>
</evidence>
<sequence>MDQLLAMRVFARVVESGGFSKAADALNMPRPSVTKLVQALEAHLQVRLLNRTTRRVALTSDGAAYYERSTRLLAELDELEASVGNARVNPRGRLRVDVSSTLADMVLLPSLPGFLARYPDLQVELSIGDRIVDLVGDNVDCAIRGGELEDSTLVARRIAELPWVTCASPDYLRRHGTPATPDDLARGHFGIGYLLAHSGRVATLDLARGDERLTLRLPHRVLVNDAQAAVVAACAGLGVVQTLRFMAQPHIDAGKLQPIVEHWSGSPLPFHVVYPQNRHLSARLRVFVDWVAELFAQHPYTRPA</sequence>
<dbReference type="PANTHER" id="PTHR30537:SF72">
    <property type="entry name" value="LYSR FAMILY TRANSCRIPTIONAL REGULATOR"/>
    <property type="match status" value="1"/>
</dbReference>
<dbReference type="EMBL" id="QICN01000014">
    <property type="protein sequence ID" value="PXV63986.1"/>
    <property type="molecule type" value="Genomic_DNA"/>
</dbReference>
<dbReference type="InterPro" id="IPR000847">
    <property type="entry name" value="LysR_HTH_N"/>
</dbReference>
<evidence type="ECO:0000259" key="5">
    <source>
        <dbReference type="PROSITE" id="PS50931"/>
    </source>
</evidence>
<dbReference type="Gene3D" id="1.10.10.10">
    <property type="entry name" value="Winged helix-like DNA-binding domain superfamily/Winged helix DNA-binding domain"/>
    <property type="match status" value="1"/>
</dbReference>
<accession>A0A318E068</accession>
<evidence type="ECO:0000313" key="7">
    <source>
        <dbReference type="Proteomes" id="UP000248330"/>
    </source>
</evidence>
<dbReference type="InterPro" id="IPR058163">
    <property type="entry name" value="LysR-type_TF_proteobact-type"/>
</dbReference>
<dbReference type="Pfam" id="PF03466">
    <property type="entry name" value="LysR_substrate"/>
    <property type="match status" value="1"/>
</dbReference>
<feature type="domain" description="HTH lysR-type" evidence="5">
    <location>
        <begin position="1"/>
        <end position="59"/>
    </location>
</feature>
<gene>
    <name evidence="6" type="ORF">C8D93_11450</name>
</gene>
<name>A0A318E068_9GAMM</name>
<evidence type="ECO:0000313" key="6">
    <source>
        <dbReference type="EMBL" id="PXV63986.1"/>
    </source>
</evidence>
<keyword evidence="3 6" id="KW-0238">DNA-binding</keyword>
<dbReference type="Gene3D" id="3.40.190.290">
    <property type="match status" value="1"/>
</dbReference>
<dbReference type="SUPFAM" id="SSF46785">
    <property type="entry name" value="Winged helix' DNA-binding domain"/>
    <property type="match status" value="1"/>
</dbReference>
<dbReference type="GO" id="GO:0043565">
    <property type="term" value="F:sequence-specific DNA binding"/>
    <property type="evidence" value="ECO:0007669"/>
    <property type="project" value="TreeGrafter"/>
</dbReference>
<dbReference type="InterPro" id="IPR036390">
    <property type="entry name" value="WH_DNA-bd_sf"/>
</dbReference>
<keyword evidence="7" id="KW-1185">Reference proteome</keyword>
<keyword evidence="2" id="KW-0805">Transcription regulation</keyword>
<dbReference type="PANTHER" id="PTHR30537">
    <property type="entry name" value="HTH-TYPE TRANSCRIPTIONAL REGULATOR"/>
    <property type="match status" value="1"/>
</dbReference>
<dbReference type="Proteomes" id="UP000248330">
    <property type="component" value="Unassembled WGS sequence"/>
</dbReference>
<dbReference type="CDD" id="cd08472">
    <property type="entry name" value="PBP2_CrgA_like_3"/>
    <property type="match status" value="1"/>
</dbReference>
<dbReference type="PROSITE" id="PS50931">
    <property type="entry name" value="HTH_LYSR"/>
    <property type="match status" value="1"/>
</dbReference>
<dbReference type="GO" id="GO:0003700">
    <property type="term" value="F:DNA-binding transcription factor activity"/>
    <property type="evidence" value="ECO:0007669"/>
    <property type="project" value="InterPro"/>
</dbReference>
<proteinExistence type="inferred from homology"/>
<dbReference type="OrthoDB" id="9810065at2"/>
<comment type="similarity">
    <text evidence="1">Belongs to the LysR transcriptional regulatory family.</text>
</comment>
<evidence type="ECO:0000256" key="1">
    <source>
        <dbReference type="ARBA" id="ARBA00009437"/>
    </source>
</evidence>
<dbReference type="GO" id="GO:0006351">
    <property type="term" value="P:DNA-templated transcription"/>
    <property type="evidence" value="ECO:0007669"/>
    <property type="project" value="TreeGrafter"/>
</dbReference>
<dbReference type="InterPro" id="IPR036388">
    <property type="entry name" value="WH-like_DNA-bd_sf"/>
</dbReference>
<dbReference type="InterPro" id="IPR005119">
    <property type="entry name" value="LysR_subst-bd"/>
</dbReference>
<dbReference type="AlphaFoldDB" id="A0A318E068"/>
<reference evidence="6 7" key="1">
    <citation type="submission" date="2018-04" db="EMBL/GenBank/DDBJ databases">
        <title>Genomic Encyclopedia of Type Strains, Phase IV (KMG-IV): sequencing the most valuable type-strain genomes for metagenomic binning, comparative biology and taxonomic classification.</title>
        <authorList>
            <person name="Goeker M."/>
        </authorList>
    </citation>
    <scope>NUCLEOTIDE SEQUENCE [LARGE SCALE GENOMIC DNA]</scope>
    <source>
        <strain evidence="6 7">DSM 104150</strain>
    </source>
</reference>
<evidence type="ECO:0000256" key="3">
    <source>
        <dbReference type="ARBA" id="ARBA00023125"/>
    </source>
</evidence>
<keyword evidence="4" id="KW-0804">Transcription</keyword>
<protein>
    <submittedName>
        <fullName evidence="6">DNA-binding transcriptional LysR family regulator</fullName>
    </submittedName>
</protein>
<dbReference type="Pfam" id="PF00126">
    <property type="entry name" value="HTH_1"/>
    <property type="match status" value="1"/>
</dbReference>
<dbReference type="FunFam" id="1.10.10.10:FF:000001">
    <property type="entry name" value="LysR family transcriptional regulator"/>
    <property type="match status" value="1"/>
</dbReference>
<dbReference type="RefSeq" id="WP_110266816.1">
    <property type="nucleotide sequence ID" value="NZ_CAKZQT010000026.1"/>
</dbReference>
<organism evidence="6 7">
    <name type="scientific">Sinimarinibacterium flocculans</name>
    <dbReference type="NCBI Taxonomy" id="985250"/>
    <lineage>
        <taxon>Bacteria</taxon>
        <taxon>Pseudomonadati</taxon>
        <taxon>Pseudomonadota</taxon>
        <taxon>Gammaproteobacteria</taxon>
        <taxon>Nevskiales</taxon>
        <taxon>Nevskiaceae</taxon>
        <taxon>Sinimarinibacterium</taxon>
    </lineage>
</organism>
<evidence type="ECO:0000256" key="4">
    <source>
        <dbReference type="ARBA" id="ARBA00023163"/>
    </source>
</evidence>
<comment type="caution">
    <text evidence="6">The sequence shown here is derived from an EMBL/GenBank/DDBJ whole genome shotgun (WGS) entry which is preliminary data.</text>
</comment>
<dbReference type="SUPFAM" id="SSF53850">
    <property type="entry name" value="Periplasmic binding protein-like II"/>
    <property type="match status" value="1"/>
</dbReference>